<name>A0ABV6RH44_9GAMM</name>
<evidence type="ECO:0008006" key="4">
    <source>
        <dbReference type="Google" id="ProtNLM"/>
    </source>
</evidence>
<keyword evidence="3" id="KW-1185">Reference proteome</keyword>
<feature type="compositionally biased region" description="Basic and acidic residues" evidence="1">
    <location>
        <begin position="108"/>
        <end position="135"/>
    </location>
</feature>
<proteinExistence type="predicted"/>
<evidence type="ECO:0000256" key="1">
    <source>
        <dbReference type="SAM" id="MobiDB-lite"/>
    </source>
</evidence>
<gene>
    <name evidence="2" type="ORF">ACFFGH_00420</name>
</gene>
<comment type="caution">
    <text evidence="2">The sequence shown here is derived from an EMBL/GenBank/DDBJ whole genome shotgun (WGS) entry which is preliminary data.</text>
</comment>
<evidence type="ECO:0000313" key="3">
    <source>
        <dbReference type="Proteomes" id="UP001589896"/>
    </source>
</evidence>
<sequence>MLRKLLLPLAAVAVLGGCTTSGYNYRGGTGDYYYGRPSVEYRHHGSPYGYSPYGSHYGFGLSGFYGYPYYSRFGHPYYGHPYYGHSFYGHPYYGYPYRRPIVIVQPRPDEGTQRTDNGDRPPPWRDFNARRRMDPDVGAAMQPRPEPARPMPRASVDSGSRMEQMIRRSRQSADPGPSSVEP</sequence>
<dbReference type="RefSeq" id="WP_386663904.1">
    <property type="nucleotide sequence ID" value="NZ_JBHLTG010000001.1"/>
</dbReference>
<dbReference type="EMBL" id="JBHLTG010000001">
    <property type="protein sequence ID" value="MFC0676311.1"/>
    <property type="molecule type" value="Genomic_DNA"/>
</dbReference>
<dbReference type="PROSITE" id="PS51257">
    <property type="entry name" value="PROKAR_LIPOPROTEIN"/>
    <property type="match status" value="1"/>
</dbReference>
<organism evidence="2 3">
    <name type="scientific">Lysobacter korlensis</name>
    <dbReference type="NCBI Taxonomy" id="553636"/>
    <lineage>
        <taxon>Bacteria</taxon>
        <taxon>Pseudomonadati</taxon>
        <taxon>Pseudomonadota</taxon>
        <taxon>Gammaproteobacteria</taxon>
        <taxon>Lysobacterales</taxon>
        <taxon>Lysobacteraceae</taxon>
        <taxon>Lysobacter</taxon>
    </lineage>
</organism>
<dbReference type="Proteomes" id="UP001589896">
    <property type="component" value="Unassembled WGS sequence"/>
</dbReference>
<protein>
    <recommendedName>
        <fullName evidence="4">Lipoprotein</fullName>
    </recommendedName>
</protein>
<reference evidence="2 3" key="1">
    <citation type="submission" date="2024-09" db="EMBL/GenBank/DDBJ databases">
        <authorList>
            <person name="Sun Q."/>
            <person name="Mori K."/>
        </authorList>
    </citation>
    <scope>NUCLEOTIDE SEQUENCE [LARGE SCALE GENOMIC DNA]</scope>
    <source>
        <strain evidence="2 3">KCTC 23076</strain>
    </source>
</reference>
<evidence type="ECO:0000313" key="2">
    <source>
        <dbReference type="EMBL" id="MFC0676311.1"/>
    </source>
</evidence>
<feature type="region of interest" description="Disordered" evidence="1">
    <location>
        <begin position="108"/>
        <end position="182"/>
    </location>
</feature>
<accession>A0ABV6RH44</accession>